<dbReference type="Gene3D" id="1.25.40.390">
    <property type="match status" value="1"/>
</dbReference>
<evidence type="ECO:0000313" key="1">
    <source>
        <dbReference type="EMBL" id="GAI73017.1"/>
    </source>
</evidence>
<dbReference type="SUPFAM" id="SSF48452">
    <property type="entry name" value="TPR-like"/>
    <property type="match status" value="1"/>
</dbReference>
<proteinExistence type="predicted"/>
<reference evidence="1" key="1">
    <citation type="journal article" date="2014" name="Front. Microbiol.">
        <title>High frequency of phylogenetically diverse reductive dehalogenase-homologous genes in deep subseafloor sedimentary metagenomes.</title>
        <authorList>
            <person name="Kawai M."/>
            <person name="Futagami T."/>
            <person name="Toyoda A."/>
            <person name="Takaki Y."/>
            <person name="Nishi S."/>
            <person name="Hori S."/>
            <person name="Arai W."/>
            <person name="Tsubouchi T."/>
            <person name="Morono Y."/>
            <person name="Uchiyama I."/>
            <person name="Ito T."/>
            <person name="Fujiyama A."/>
            <person name="Inagaki F."/>
            <person name="Takami H."/>
        </authorList>
    </citation>
    <scope>NUCLEOTIDE SEQUENCE</scope>
    <source>
        <strain evidence="1">Expedition CK06-06</strain>
    </source>
</reference>
<organism evidence="1">
    <name type="scientific">marine sediment metagenome</name>
    <dbReference type="NCBI Taxonomy" id="412755"/>
    <lineage>
        <taxon>unclassified sequences</taxon>
        <taxon>metagenomes</taxon>
        <taxon>ecological metagenomes</taxon>
    </lineage>
</organism>
<accession>X1QWV3</accession>
<dbReference type="InterPro" id="IPR011990">
    <property type="entry name" value="TPR-like_helical_dom_sf"/>
</dbReference>
<dbReference type="EMBL" id="BARW01013996">
    <property type="protein sequence ID" value="GAI73017.1"/>
    <property type="molecule type" value="Genomic_DNA"/>
</dbReference>
<protein>
    <submittedName>
        <fullName evidence="1">Uncharacterized protein</fullName>
    </submittedName>
</protein>
<dbReference type="AlphaFoldDB" id="X1QWV3"/>
<gene>
    <name evidence="1" type="ORF">S12H4_25190</name>
</gene>
<feature type="non-terminal residue" evidence="1">
    <location>
        <position position="63"/>
    </location>
</feature>
<comment type="caution">
    <text evidence="1">The sequence shown here is derived from an EMBL/GenBank/DDBJ whole genome shotgun (WGS) entry which is preliminary data.</text>
</comment>
<name>X1QWV3_9ZZZZ</name>
<sequence length="63" mass="7092">MYFQKVIRFGGVPIITEAQPIDASEDVIYVPRNSEKEVYDFIIDEMAAIAQILPSEYPVADKG</sequence>